<evidence type="ECO:0000313" key="2">
    <source>
        <dbReference type="Proteomes" id="UP000319732"/>
    </source>
</evidence>
<comment type="caution">
    <text evidence="1">The sequence shown here is derived from an EMBL/GenBank/DDBJ whole genome shotgun (WGS) entry which is preliminary data.</text>
</comment>
<dbReference type="OrthoDB" id="1429679at2"/>
<dbReference type="Proteomes" id="UP000319732">
    <property type="component" value="Unassembled WGS sequence"/>
</dbReference>
<gene>
    <name evidence="1" type="ORF">FKG94_28605</name>
</gene>
<organism evidence="1 2">
    <name type="scientific">Exilibacterium tricleocarpae</name>
    <dbReference type="NCBI Taxonomy" id="2591008"/>
    <lineage>
        <taxon>Bacteria</taxon>
        <taxon>Pseudomonadati</taxon>
        <taxon>Pseudomonadota</taxon>
        <taxon>Gammaproteobacteria</taxon>
        <taxon>Cellvibrionales</taxon>
        <taxon>Cellvibrionaceae</taxon>
        <taxon>Exilibacterium</taxon>
    </lineage>
</organism>
<name>A0A545SKP2_9GAMM</name>
<evidence type="ECO:0000313" key="1">
    <source>
        <dbReference type="EMBL" id="TQV65557.1"/>
    </source>
</evidence>
<keyword evidence="2" id="KW-1185">Reference proteome</keyword>
<dbReference type="EMBL" id="VHSG01000083">
    <property type="protein sequence ID" value="TQV65557.1"/>
    <property type="molecule type" value="Genomic_DNA"/>
</dbReference>
<sequence>MSNLYSQYKVCSLCGHEDQRGISAEIAAFEERRKWTEACSKCGNQEVSSSGVALPELTKELMEIWSRDDSLSFYEQDEDICLAEANNIELLLEFLDSNNTLASKRSMLLATLCVLIHDNVPDDEQDDSDINIEVANRVAGELKKRIELFVELDTSLIMDYIKELAYPQIGVPLAGM</sequence>
<protein>
    <submittedName>
        <fullName evidence="1">Uncharacterized protein</fullName>
    </submittedName>
</protein>
<reference evidence="1 2" key="1">
    <citation type="submission" date="2019-06" db="EMBL/GenBank/DDBJ databases">
        <title>Whole genome sequence for Cellvibrionaceae sp. R142.</title>
        <authorList>
            <person name="Wang G."/>
        </authorList>
    </citation>
    <scope>NUCLEOTIDE SEQUENCE [LARGE SCALE GENOMIC DNA]</scope>
    <source>
        <strain evidence="1 2">R142</strain>
    </source>
</reference>
<proteinExistence type="predicted"/>
<accession>A0A545SKP2</accession>
<dbReference type="AlphaFoldDB" id="A0A545SKP2"/>